<organism evidence="2 3">
    <name type="scientific">Pseudogemmobacter humi</name>
    <dbReference type="NCBI Taxonomy" id="2483812"/>
    <lineage>
        <taxon>Bacteria</taxon>
        <taxon>Pseudomonadati</taxon>
        <taxon>Pseudomonadota</taxon>
        <taxon>Alphaproteobacteria</taxon>
        <taxon>Rhodobacterales</taxon>
        <taxon>Paracoccaceae</taxon>
        <taxon>Pseudogemmobacter</taxon>
    </lineage>
</organism>
<keyword evidence="1" id="KW-0812">Transmembrane</keyword>
<keyword evidence="1" id="KW-0472">Membrane</keyword>
<gene>
    <name evidence="2" type="ORF">XINFAN_00879</name>
</gene>
<feature type="transmembrane region" description="Helical" evidence="1">
    <location>
        <begin position="83"/>
        <end position="101"/>
    </location>
</feature>
<feature type="transmembrane region" description="Helical" evidence="1">
    <location>
        <begin position="20"/>
        <end position="45"/>
    </location>
</feature>
<evidence type="ECO:0000313" key="3">
    <source>
        <dbReference type="Proteomes" id="UP000277498"/>
    </source>
</evidence>
<evidence type="ECO:0000256" key="1">
    <source>
        <dbReference type="SAM" id="Phobius"/>
    </source>
</evidence>
<evidence type="ECO:0000313" key="2">
    <source>
        <dbReference type="EMBL" id="VDC22937.1"/>
    </source>
</evidence>
<feature type="transmembrane region" description="Helical" evidence="1">
    <location>
        <begin position="57"/>
        <end position="76"/>
    </location>
</feature>
<accession>A0A3P5X424</accession>
<dbReference type="EMBL" id="UXAW01000046">
    <property type="protein sequence ID" value="VDC22937.1"/>
    <property type="molecule type" value="Genomic_DNA"/>
</dbReference>
<proteinExistence type="predicted"/>
<keyword evidence="1" id="KW-1133">Transmembrane helix</keyword>
<dbReference type="Proteomes" id="UP000277498">
    <property type="component" value="Unassembled WGS sequence"/>
</dbReference>
<keyword evidence="3" id="KW-1185">Reference proteome</keyword>
<sequence>MPASARPPVRRLSQDMHERLGVASRSLAAVFGGYLLANLFVLAFVRLVPMAPRDASQLALMLSFVVFALAAIVAFSTRQPGRAWAWILGSSAVCALIVWFVPGGAA</sequence>
<reference evidence="2 3" key="1">
    <citation type="submission" date="2018-11" db="EMBL/GenBank/DDBJ databases">
        <authorList>
            <person name="Criscuolo A."/>
        </authorList>
    </citation>
    <scope>NUCLEOTIDE SEQUENCE [LARGE SCALE GENOMIC DNA]</scope>
    <source>
        <strain evidence="2">ACIP111625</strain>
    </source>
</reference>
<protein>
    <recommendedName>
        <fullName evidence="4">Iron uptake protein</fullName>
    </recommendedName>
</protein>
<dbReference type="AlphaFoldDB" id="A0A3P5X424"/>
<evidence type="ECO:0008006" key="4">
    <source>
        <dbReference type="Google" id="ProtNLM"/>
    </source>
</evidence>
<name>A0A3P5X424_9RHOB</name>